<dbReference type="EMBL" id="BGPR01006473">
    <property type="protein sequence ID" value="GBN19287.1"/>
    <property type="molecule type" value="Genomic_DNA"/>
</dbReference>
<proteinExistence type="predicted"/>
<protein>
    <submittedName>
        <fullName evidence="2">Uncharacterized protein</fullName>
    </submittedName>
</protein>
<gene>
    <name evidence="2" type="ORF">AVEN_254248_1</name>
</gene>
<accession>A0A4Y2M0Q2</accession>
<dbReference type="AlphaFoldDB" id="A0A4Y2M0Q2"/>
<reference evidence="2 3" key="1">
    <citation type="journal article" date="2019" name="Sci. Rep.">
        <title>Orb-weaving spider Araneus ventricosus genome elucidates the spidroin gene catalogue.</title>
        <authorList>
            <person name="Kono N."/>
            <person name="Nakamura H."/>
            <person name="Ohtoshi R."/>
            <person name="Moran D.A.P."/>
            <person name="Shinohara A."/>
            <person name="Yoshida Y."/>
            <person name="Fujiwara M."/>
            <person name="Mori M."/>
            <person name="Tomita M."/>
            <person name="Arakawa K."/>
        </authorList>
    </citation>
    <scope>NUCLEOTIDE SEQUENCE [LARGE SCALE GENOMIC DNA]</scope>
</reference>
<organism evidence="2 3">
    <name type="scientific">Araneus ventricosus</name>
    <name type="common">Orbweaver spider</name>
    <name type="synonym">Epeira ventricosa</name>
    <dbReference type="NCBI Taxonomy" id="182803"/>
    <lineage>
        <taxon>Eukaryota</taxon>
        <taxon>Metazoa</taxon>
        <taxon>Ecdysozoa</taxon>
        <taxon>Arthropoda</taxon>
        <taxon>Chelicerata</taxon>
        <taxon>Arachnida</taxon>
        <taxon>Araneae</taxon>
        <taxon>Araneomorphae</taxon>
        <taxon>Entelegynae</taxon>
        <taxon>Araneoidea</taxon>
        <taxon>Araneidae</taxon>
        <taxon>Araneus</taxon>
    </lineage>
</organism>
<feature type="region of interest" description="Disordered" evidence="1">
    <location>
        <begin position="1"/>
        <end position="28"/>
    </location>
</feature>
<sequence>MVTRRVPFQGKPFPLSESERNVEQVSAGQSHESMRQRFIFGRFPPSPSGSTASVARARLPPAHRSSSTAGEYALLSLPCIRAEKGFISLTNDGTFV</sequence>
<evidence type="ECO:0000313" key="2">
    <source>
        <dbReference type="EMBL" id="GBN19287.1"/>
    </source>
</evidence>
<comment type="caution">
    <text evidence="2">The sequence shown here is derived from an EMBL/GenBank/DDBJ whole genome shotgun (WGS) entry which is preliminary data.</text>
</comment>
<name>A0A4Y2M0Q2_ARAVE</name>
<keyword evidence="3" id="KW-1185">Reference proteome</keyword>
<dbReference type="Proteomes" id="UP000499080">
    <property type="component" value="Unassembled WGS sequence"/>
</dbReference>
<evidence type="ECO:0000256" key="1">
    <source>
        <dbReference type="SAM" id="MobiDB-lite"/>
    </source>
</evidence>
<evidence type="ECO:0000313" key="3">
    <source>
        <dbReference type="Proteomes" id="UP000499080"/>
    </source>
</evidence>